<name>K8NN90_9BRAD</name>
<dbReference type="InterPro" id="IPR050595">
    <property type="entry name" value="Bact_response_regulator"/>
</dbReference>
<feature type="domain" description="Response regulatory" evidence="4">
    <location>
        <begin position="7"/>
        <end position="125"/>
    </location>
</feature>
<dbReference type="PANTHER" id="PTHR44591:SF14">
    <property type="entry name" value="PROTEIN PILG"/>
    <property type="match status" value="1"/>
</dbReference>
<evidence type="ECO:0000256" key="2">
    <source>
        <dbReference type="ARBA" id="ARBA00023012"/>
    </source>
</evidence>
<evidence type="ECO:0000313" key="5">
    <source>
        <dbReference type="EMBL" id="EKS31787.1"/>
    </source>
</evidence>
<reference evidence="5 6" key="1">
    <citation type="submission" date="2012-04" db="EMBL/GenBank/DDBJ databases">
        <title>The Genome Sequence of Afipia clevelandensis ATCC 49720.</title>
        <authorList>
            <consortium name="The Broad Institute Genome Sequencing Platform"/>
            <person name="Earl A."/>
            <person name="Ward D."/>
            <person name="Feldgarden M."/>
            <person name="Gevers D."/>
            <person name="Huys G."/>
            <person name="Walker B."/>
            <person name="Young S.K."/>
            <person name="Zeng Q."/>
            <person name="Gargeya S."/>
            <person name="Fitzgerald M."/>
            <person name="Haas B."/>
            <person name="Abouelleil A."/>
            <person name="Alvarado L."/>
            <person name="Arachchi H.M."/>
            <person name="Berlin A."/>
            <person name="Chapman S.B."/>
            <person name="Goldberg J."/>
            <person name="Griggs A."/>
            <person name="Gujja S."/>
            <person name="Hansen M."/>
            <person name="Howarth C."/>
            <person name="Imamovic A."/>
            <person name="Larimer J."/>
            <person name="McCowen C."/>
            <person name="Montmayeur A."/>
            <person name="Murphy C."/>
            <person name="Neiman D."/>
            <person name="Pearson M."/>
            <person name="Priest M."/>
            <person name="Roberts A."/>
            <person name="Saif S."/>
            <person name="Shea T."/>
            <person name="Sisk P."/>
            <person name="Sykes S."/>
            <person name="Wortman J."/>
            <person name="Nusbaum C."/>
            <person name="Birren B."/>
        </authorList>
    </citation>
    <scope>NUCLEOTIDE SEQUENCE [LARGE SCALE GENOMIC DNA]</scope>
    <source>
        <strain evidence="5 6">ATCC 49720</strain>
    </source>
</reference>
<keyword evidence="6" id="KW-1185">Reference proteome</keyword>
<dbReference type="AlphaFoldDB" id="K8NN90"/>
<evidence type="ECO:0000256" key="1">
    <source>
        <dbReference type="ARBA" id="ARBA00022553"/>
    </source>
</evidence>
<dbReference type="PATRIC" id="fig|883079.3.peg.4092"/>
<dbReference type="Proteomes" id="UP000001095">
    <property type="component" value="Unassembled WGS sequence"/>
</dbReference>
<dbReference type="SMART" id="SM00448">
    <property type="entry name" value="REC"/>
    <property type="match status" value="1"/>
</dbReference>
<protein>
    <recommendedName>
        <fullName evidence="4">Response regulatory domain-containing protein</fullName>
    </recommendedName>
</protein>
<dbReference type="Pfam" id="PF00072">
    <property type="entry name" value="Response_reg"/>
    <property type="match status" value="1"/>
</dbReference>
<sequence>MKSGPLSILVVDDVPAMRESIGAALSAAGHRPSYAENGKEALERIIAGSFDAVVTDLWMPEMDGLGLIKRIRQEQMSLRVFAITGGGPRLTLEAATSIAEIWGAEKVFLKPFDESLLVEALMEVS</sequence>
<accession>K8NN90</accession>
<dbReference type="HOGENOM" id="CLU_000445_69_8_5"/>
<dbReference type="Gene3D" id="3.40.50.2300">
    <property type="match status" value="1"/>
</dbReference>
<dbReference type="InterPro" id="IPR011006">
    <property type="entry name" value="CheY-like_superfamily"/>
</dbReference>
<evidence type="ECO:0000313" key="6">
    <source>
        <dbReference type="Proteomes" id="UP000001095"/>
    </source>
</evidence>
<dbReference type="SUPFAM" id="SSF52172">
    <property type="entry name" value="CheY-like"/>
    <property type="match status" value="1"/>
</dbReference>
<dbReference type="PROSITE" id="PS50110">
    <property type="entry name" value="RESPONSE_REGULATORY"/>
    <property type="match status" value="1"/>
</dbReference>
<dbReference type="EMBL" id="AGWY01000018">
    <property type="protein sequence ID" value="EKS31787.1"/>
    <property type="molecule type" value="Genomic_DNA"/>
</dbReference>
<dbReference type="GO" id="GO:0000160">
    <property type="term" value="P:phosphorelay signal transduction system"/>
    <property type="evidence" value="ECO:0007669"/>
    <property type="project" value="UniProtKB-KW"/>
</dbReference>
<dbReference type="RefSeq" id="WP_002714878.1">
    <property type="nucleotide sequence ID" value="NZ_KB375281.1"/>
</dbReference>
<feature type="modified residue" description="4-aspartylphosphate" evidence="3">
    <location>
        <position position="56"/>
    </location>
</feature>
<dbReference type="OrthoDB" id="9782655at2"/>
<keyword evidence="1 3" id="KW-0597">Phosphoprotein</keyword>
<gene>
    <name evidence="5" type="ORF">HMPREF9696_04008</name>
</gene>
<evidence type="ECO:0000256" key="3">
    <source>
        <dbReference type="PROSITE-ProRule" id="PRU00169"/>
    </source>
</evidence>
<keyword evidence="2" id="KW-0902">Two-component regulatory system</keyword>
<proteinExistence type="predicted"/>
<dbReference type="PANTHER" id="PTHR44591">
    <property type="entry name" value="STRESS RESPONSE REGULATOR PROTEIN 1"/>
    <property type="match status" value="1"/>
</dbReference>
<evidence type="ECO:0000259" key="4">
    <source>
        <dbReference type="PROSITE" id="PS50110"/>
    </source>
</evidence>
<comment type="caution">
    <text evidence="5">The sequence shown here is derived from an EMBL/GenBank/DDBJ whole genome shotgun (WGS) entry which is preliminary data.</text>
</comment>
<dbReference type="InterPro" id="IPR001789">
    <property type="entry name" value="Sig_transdc_resp-reg_receiver"/>
</dbReference>
<organism evidence="5 6">
    <name type="scientific">Afipia clevelandensis ATCC 49720</name>
    <dbReference type="NCBI Taxonomy" id="883079"/>
    <lineage>
        <taxon>Bacteria</taxon>
        <taxon>Pseudomonadati</taxon>
        <taxon>Pseudomonadota</taxon>
        <taxon>Alphaproteobacteria</taxon>
        <taxon>Hyphomicrobiales</taxon>
        <taxon>Nitrobacteraceae</taxon>
        <taxon>Afipia</taxon>
    </lineage>
</organism>